<proteinExistence type="predicted"/>
<name>Q237Q5_TETTS</name>
<dbReference type="EMBL" id="GG662743">
    <property type="protein sequence ID" value="EAR92686.1"/>
    <property type="molecule type" value="Genomic_DNA"/>
</dbReference>
<gene>
    <name evidence="3" type="ORF">TTHERM_00320320</name>
</gene>
<dbReference type="HOGENOM" id="CLU_369410_0_0_1"/>
<feature type="region of interest" description="Disordered" evidence="2">
    <location>
        <begin position="558"/>
        <end position="597"/>
    </location>
</feature>
<feature type="compositionally biased region" description="Low complexity" evidence="2">
    <location>
        <begin position="558"/>
        <end position="579"/>
    </location>
</feature>
<dbReference type="RefSeq" id="XP_001012931.1">
    <property type="nucleotide sequence ID" value="XM_001012931.1"/>
</dbReference>
<dbReference type="GeneID" id="7825129"/>
<feature type="compositionally biased region" description="Polar residues" evidence="2">
    <location>
        <begin position="1"/>
        <end position="10"/>
    </location>
</feature>
<accession>Q237Q5</accession>
<evidence type="ECO:0000256" key="1">
    <source>
        <dbReference type="SAM" id="Coils"/>
    </source>
</evidence>
<feature type="region of interest" description="Disordered" evidence="2">
    <location>
        <begin position="1"/>
        <end position="22"/>
    </location>
</feature>
<sequence>MSSAENTISNERAKGQRSASCKKECIQRNLSETKFAVKTDSQKFSFKNYVKTQIQKENQMNEKLDKNKDKPQYYDYVQQLIDLKLQIQKTSFIDLYKKKYLNSQQEKINDKKGVKISTKTQEIINQLNTSQSIHSLNKKVQNHIDQINQQNQQINQKLEVQQKSQFISDQFHSTTNHNNLLAKDLLQRQNSNYSVFIHNSINTQLLATESVQKINYDELKQYQSLNRQNQPEILKKEEGNADFEEQLIKIQKQPENQEIKKKLISSRQKIQTQNTIEDDESCSSSGEEFDLDLLPKSRLIFQINKNSQSNYQSAPNQSRQSVDLNYNHISQKCKQATGVEEECQQNNSNEQSISSKLKQIVAKRKFASENIQSQHIKNLHKLMPHAFEKVEKNQQRVTKSPIKSQKSQILYEEIKALNSQESTNQNFPISSEETDIDLHEANTQESTKQLFQNKFFSTPNTKQQLKVDQNTEKCAEKAKFIVKGRPQKFLKQVRSQSVNNNKFQNQNNQSESKIQYPMINILLCSTKNANCSDVKNNLSFTQATFACQEKTLQPSSLNNLSNQFSSKNSNDPSPTSNSNIEAQKTLSKESSSEAIHTKKKQTIKLGHIKHLLMQNPAKNQKEKFINYHLVLKENNQKECLPQKYISNQFRNRRSTTQLKSYLLDNTSKEALENNQKNINCSLNNPIIVQSLQSSSFKNFNQNLKQNQQYFSENPQVQQTQLLCQKKNNLKQVNFSNILDISSIENEVLVQKIAQ</sequence>
<keyword evidence="1" id="KW-0175">Coiled coil</keyword>
<dbReference type="KEGG" id="tet:TTHERM_00320320"/>
<evidence type="ECO:0000313" key="4">
    <source>
        <dbReference type="Proteomes" id="UP000009168"/>
    </source>
</evidence>
<protein>
    <submittedName>
        <fullName evidence="3">Uncharacterized protein</fullName>
    </submittedName>
</protein>
<dbReference type="InParanoid" id="Q237Q5"/>
<organism evidence="3 4">
    <name type="scientific">Tetrahymena thermophila (strain SB210)</name>
    <dbReference type="NCBI Taxonomy" id="312017"/>
    <lineage>
        <taxon>Eukaryota</taxon>
        <taxon>Sar</taxon>
        <taxon>Alveolata</taxon>
        <taxon>Ciliophora</taxon>
        <taxon>Intramacronucleata</taxon>
        <taxon>Oligohymenophorea</taxon>
        <taxon>Hymenostomatida</taxon>
        <taxon>Tetrahymenina</taxon>
        <taxon>Tetrahymenidae</taxon>
        <taxon>Tetrahymena</taxon>
    </lineage>
</organism>
<keyword evidence="4" id="KW-1185">Reference proteome</keyword>
<evidence type="ECO:0000256" key="2">
    <source>
        <dbReference type="SAM" id="MobiDB-lite"/>
    </source>
</evidence>
<dbReference type="Proteomes" id="UP000009168">
    <property type="component" value="Unassembled WGS sequence"/>
</dbReference>
<reference evidence="4" key="1">
    <citation type="journal article" date="2006" name="PLoS Biol.">
        <title>Macronuclear genome sequence of the ciliate Tetrahymena thermophila, a model eukaryote.</title>
        <authorList>
            <person name="Eisen J.A."/>
            <person name="Coyne R.S."/>
            <person name="Wu M."/>
            <person name="Wu D."/>
            <person name="Thiagarajan M."/>
            <person name="Wortman J.R."/>
            <person name="Badger J.H."/>
            <person name="Ren Q."/>
            <person name="Amedeo P."/>
            <person name="Jones K.M."/>
            <person name="Tallon L.J."/>
            <person name="Delcher A.L."/>
            <person name="Salzberg S.L."/>
            <person name="Silva J.C."/>
            <person name="Haas B.J."/>
            <person name="Majoros W.H."/>
            <person name="Farzad M."/>
            <person name="Carlton J.M."/>
            <person name="Smith R.K. Jr."/>
            <person name="Garg J."/>
            <person name="Pearlman R.E."/>
            <person name="Karrer K.M."/>
            <person name="Sun L."/>
            <person name="Manning G."/>
            <person name="Elde N.C."/>
            <person name="Turkewitz A.P."/>
            <person name="Asai D.J."/>
            <person name="Wilkes D.E."/>
            <person name="Wang Y."/>
            <person name="Cai H."/>
            <person name="Collins K."/>
            <person name="Stewart B.A."/>
            <person name="Lee S.R."/>
            <person name="Wilamowska K."/>
            <person name="Weinberg Z."/>
            <person name="Ruzzo W.L."/>
            <person name="Wloga D."/>
            <person name="Gaertig J."/>
            <person name="Frankel J."/>
            <person name="Tsao C.-C."/>
            <person name="Gorovsky M.A."/>
            <person name="Keeling P.J."/>
            <person name="Waller R.F."/>
            <person name="Patron N.J."/>
            <person name="Cherry J.M."/>
            <person name="Stover N.A."/>
            <person name="Krieger C.J."/>
            <person name="del Toro C."/>
            <person name="Ryder H.F."/>
            <person name="Williamson S.C."/>
            <person name="Barbeau R.A."/>
            <person name="Hamilton E.P."/>
            <person name="Orias E."/>
        </authorList>
    </citation>
    <scope>NUCLEOTIDE SEQUENCE [LARGE SCALE GENOMIC DNA]</scope>
    <source>
        <strain evidence="4">SB210</strain>
    </source>
</reference>
<dbReference type="AlphaFoldDB" id="Q237Q5"/>
<feature type="coiled-coil region" evidence="1">
    <location>
        <begin position="133"/>
        <end position="164"/>
    </location>
</feature>
<evidence type="ECO:0000313" key="3">
    <source>
        <dbReference type="EMBL" id="EAR92686.1"/>
    </source>
</evidence>